<name>A0A147GSL5_9BURK</name>
<dbReference type="GO" id="GO:0046872">
    <property type="term" value="F:metal ion binding"/>
    <property type="evidence" value="ECO:0007669"/>
    <property type="project" value="UniProtKB-KW"/>
</dbReference>
<dbReference type="GO" id="GO:0009055">
    <property type="term" value="F:electron transfer activity"/>
    <property type="evidence" value="ECO:0007669"/>
    <property type="project" value="InterPro"/>
</dbReference>
<keyword evidence="4" id="KW-0732">Signal</keyword>
<accession>A0A147GSL5</accession>
<dbReference type="InterPro" id="IPR036909">
    <property type="entry name" value="Cyt_c-like_dom_sf"/>
</dbReference>
<evidence type="ECO:0000256" key="6">
    <source>
        <dbReference type="ARBA" id="ARBA00023004"/>
    </source>
</evidence>
<keyword evidence="11" id="KW-1185">Reference proteome</keyword>
<dbReference type="SUPFAM" id="SSF46626">
    <property type="entry name" value="Cytochrome c"/>
    <property type="match status" value="2"/>
</dbReference>
<evidence type="ECO:0000313" key="10">
    <source>
        <dbReference type="EMBL" id="KTT20340.1"/>
    </source>
</evidence>
<evidence type="ECO:0000313" key="11">
    <source>
        <dbReference type="Proteomes" id="UP000072741"/>
    </source>
</evidence>
<dbReference type="InterPro" id="IPR051395">
    <property type="entry name" value="Cytochrome_c_Peroxidase/MauG"/>
</dbReference>
<comment type="caution">
    <text evidence="10">The sequence shown here is derived from an EMBL/GenBank/DDBJ whole genome shotgun (WGS) entry which is preliminary data.</text>
</comment>
<keyword evidence="5" id="KW-0560">Oxidoreductase</keyword>
<keyword evidence="10" id="KW-0575">Peroxidase</keyword>
<comment type="subcellular location">
    <subcellularLocation>
        <location evidence="1">Cell envelope</location>
    </subcellularLocation>
</comment>
<dbReference type="GO" id="GO:0030313">
    <property type="term" value="C:cell envelope"/>
    <property type="evidence" value="ECO:0007669"/>
    <property type="project" value="UniProtKB-SubCell"/>
</dbReference>
<dbReference type="PATRIC" id="fig|433924.3.peg.4898"/>
<feature type="domain" description="Cytochrome c" evidence="9">
    <location>
        <begin position="254"/>
        <end position="430"/>
    </location>
</feature>
<feature type="region of interest" description="Disordered" evidence="8">
    <location>
        <begin position="137"/>
        <end position="167"/>
    </location>
</feature>
<dbReference type="Proteomes" id="UP000072741">
    <property type="component" value="Unassembled WGS sequence"/>
</dbReference>
<dbReference type="PANTHER" id="PTHR30600">
    <property type="entry name" value="CYTOCHROME C PEROXIDASE-RELATED"/>
    <property type="match status" value="1"/>
</dbReference>
<dbReference type="GO" id="GO:0020037">
    <property type="term" value="F:heme binding"/>
    <property type="evidence" value="ECO:0007669"/>
    <property type="project" value="InterPro"/>
</dbReference>
<protein>
    <submittedName>
        <fullName evidence="10">Cytochrome C peroxidase</fullName>
    </submittedName>
</protein>
<keyword evidence="6 7" id="KW-0408">Iron</keyword>
<evidence type="ECO:0000256" key="7">
    <source>
        <dbReference type="PROSITE-ProRule" id="PRU00433"/>
    </source>
</evidence>
<evidence type="ECO:0000256" key="8">
    <source>
        <dbReference type="SAM" id="MobiDB-lite"/>
    </source>
</evidence>
<feature type="region of interest" description="Disordered" evidence="8">
    <location>
        <begin position="388"/>
        <end position="413"/>
    </location>
</feature>
<keyword evidence="2 7" id="KW-0349">Heme</keyword>
<evidence type="ECO:0000256" key="2">
    <source>
        <dbReference type="ARBA" id="ARBA00022617"/>
    </source>
</evidence>
<dbReference type="EMBL" id="LDSL01000086">
    <property type="protein sequence ID" value="KTT20340.1"/>
    <property type="molecule type" value="Genomic_DNA"/>
</dbReference>
<evidence type="ECO:0000256" key="3">
    <source>
        <dbReference type="ARBA" id="ARBA00022723"/>
    </source>
</evidence>
<keyword evidence="3 7" id="KW-0479">Metal-binding</keyword>
<dbReference type="AlphaFoldDB" id="A0A147GSL5"/>
<sequence>MSRPILPTFLRPHRLVPLLCLGLALTGCGRSEAPARPTASASTPAPAASAPAGANAMYAPLPGRQPTAAEMSALGRAMFFDPGLSASGKMACANCHSPDHAYGPPNGLSVQLGGPAGHDSGLRAVPSLRYLQTAGSFSEHHHDNDGNDSEDAGPTGGRTWDGRADSAHAQAAAPLLSPFEMANASEADVAARLRRAPYADRFRAAFGPAALDDDRQAFRLAGLALEVFQEEPKEFAPYDSKYDAVLRGHTRLSVQEARGLATFEDPNKGNCASCHISRITEDGAFPLFTDFGHIALGVPRNAALPANADPAFFDLGLCGPLRTDLKDHADYCGRFRTPSLRNVATRQVFFHNGVFHTLEDALRFYGLRDTQPERLYPKDAQGRVQKFDDLPEADRGNVNTEAPFGPRPGNRPVLSDGDIRDLVAFLHTLDDGWKPPAAAAR</sequence>
<feature type="region of interest" description="Disordered" evidence="8">
    <location>
        <begin position="32"/>
        <end position="51"/>
    </location>
</feature>
<evidence type="ECO:0000256" key="4">
    <source>
        <dbReference type="ARBA" id="ARBA00022729"/>
    </source>
</evidence>
<dbReference type="PANTHER" id="PTHR30600:SF10">
    <property type="entry name" value="BLL6722 PROTEIN"/>
    <property type="match status" value="1"/>
</dbReference>
<dbReference type="GO" id="GO:0004130">
    <property type="term" value="F:cytochrome-c peroxidase activity"/>
    <property type="evidence" value="ECO:0007669"/>
    <property type="project" value="TreeGrafter"/>
</dbReference>
<dbReference type="Pfam" id="PF03150">
    <property type="entry name" value="CCP_MauG"/>
    <property type="match status" value="1"/>
</dbReference>
<evidence type="ECO:0000259" key="9">
    <source>
        <dbReference type="PROSITE" id="PS51007"/>
    </source>
</evidence>
<dbReference type="Gene3D" id="1.10.760.10">
    <property type="entry name" value="Cytochrome c-like domain"/>
    <property type="match status" value="2"/>
</dbReference>
<evidence type="ECO:0000256" key="1">
    <source>
        <dbReference type="ARBA" id="ARBA00004196"/>
    </source>
</evidence>
<dbReference type="PROSITE" id="PS51257">
    <property type="entry name" value="PROKAR_LIPOPROTEIN"/>
    <property type="match status" value="1"/>
</dbReference>
<dbReference type="InterPro" id="IPR009056">
    <property type="entry name" value="Cyt_c-like_dom"/>
</dbReference>
<evidence type="ECO:0000256" key="5">
    <source>
        <dbReference type="ARBA" id="ARBA00023002"/>
    </source>
</evidence>
<proteinExistence type="predicted"/>
<feature type="domain" description="Cytochrome c" evidence="9">
    <location>
        <begin position="70"/>
        <end position="197"/>
    </location>
</feature>
<reference evidence="10 11" key="1">
    <citation type="journal article" date="2016" name="Front. Microbiol.">
        <title>Genomic Resource of Rice Seed Associated Bacteria.</title>
        <authorList>
            <person name="Midha S."/>
            <person name="Bansal K."/>
            <person name="Sharma S."/>
            <person name="Kumar N."/>
            <person name="Patil P.P."/>
            <person name="Chaudhry V."/>
            <person name="Patil P.B."/>
        </authorList>
    </citation>
    <scope>NUCLEOTIDE SEQUENCE [LARGE SCALE GENOMIC DNA]</scope>
    <source>
        <strain evidence="10 11">NS331</strain>
    </source>
</reference>
<dbReference type="PROSITE" id="PS51007">
    <property type="entry name" value="CYTC"/>
    <property type="match status" value="2"/>
</dbReference>
<dbReference type="InterPro" id="IPR004852">
    <property type="entry name" value="Di-haem_cyt_c_peroxidsae"/>
</dbReference>
<organism evidence="10 11">
    <name type="scientific">Pseudacidovorax intermedius</name>
    <dbReference type="NCBI Taxonomy" id="433924"/>
    <lineage>
        <taxon>Bacteria</taxon>
        <taxon>Pseudomonadati</taxon>
        <taxon>Pseudomonadota</taxon>
        <taxon>Betaproteobacteria</taxon>
        <taxon>Burkholderiales</taxon>
        <taxon>Comamonadaceae</taxon>
        <taxon>Pseudacidovorax</taxon>
    </lineage>
</organism>
<gene>
    <name evidence="10" type="ORF">NS331_14090</name>
</gene>